<protein>
    <submittedName>
        <fullName evidence="3">SPX domain containing protein</fullName>
    </submittedName>
</protein>
<feature type="region of interest" description="Disordered" evidence="1">
    <location>
        <begin position="42"/>
        <end position="82"/>
    </location>
</feature>
<evidence type="ECO:0000259" key="2">
    <source>
        <dbReference type="PROSITE" id="PS51382"/>
    </source>
</evidence>
<sequence length="275" mass="31605">MKFWKILSNLLVVLEEIFPDWSDRFLSYKSLKQQLNLIYPKPTAACGDEPPPKRSKLSRADVADSSDRESKEEEEEEEEAEVTKEVNAAEFLKRLEEEIDKFNDFFVEKEEDYVIAWKELQDRIRQAKDSNEDLSEVGKKLVDLHGEMILLVIYSILNYTGLVKITKKHDKRSGALIRLPFIKGVLQEPFFRTDVVNKLAKECRTMLEDMFFKKELGEIQHLESTYVKLTSLALRVLNEIRAGSSTVNPLSLPPLQSNAAEELKSIPIVEQAAAK</sequence>
<dbReference type="PANTHER" id="PTHR45978">
    <property type="entry name" value="SPX DOMAIN-CONTAINING PROTEIN 3"/>
    <property type="match status" value="1"/>
</dbReference>
<dbReference type="InParanoid" id="A0A2P5E7G3"/>
<dbReference type="Proteomes" id="UP000237000">
    <property type="component" value="Unassembled WGS sequence"/>
</dbReference>
<feature type="compositionally biased region" description="Basic and acidic residues" evidence="1">
    <location>
        <begin position="58"/>
        <end position="71"/>
    </location>
</feature>
<dbReference type="EMBL" id="JXTC01000217">
    <property type="protein sequence ID" value="PON81430.1"/>
    <property type="molecule type" value="Genomic_DNA"/>
</dbReference>
<organism evidence="3 4">
    <name type="scientific">Trema orientale</name>
    <name type="common">Charcoal tree</name>
    <name type="synonym">Celtis orientalis</name>
    <dbReference type="NCBI Taxonomy" id="63057"/>
    <lineage>
        <taxon>Eukaryota</taxon>
        <taxon>Viridiplantae</taxon>
        <taxon>Streptophyta</taxon>
        <taxon>Embryophyta</taxon>
        <taxon>Tracheophyta</taxon>
        <taxon>Spermatophyta</taxon>
        <taxon>Magnoliopsida</taxon>
        <taxon>eudicotyledons</taxon>
        <taxon>Gunneridae</taxon>
        <taxon>Pentapetalae</taxon>
        <taxon>rosids</taxon>
        <taxon>fabids</taxon>
        <taxon>Rosales</taxon>
        <taxon>Cannabaceae</taxon>
        <taxon>Trema</taxon>
    </lineage>
</organism>
<dbReference type="CDD" id="cd14481">
    <property type="entry name" value="SPX_AtSPX1_like"/>
    <property type="match status" value="1"/>
</dbReference>
<feature type="domain" description="SPX" evidence="2">
    <location>
        <begin position="1"/>
        <end position="183"/>
    </location>
</feature>
<dbReference type="AlphaFoldDB" id="A0A2P5E7G3"/>
<keyword evidence="4" id="KW-1185">Reference proteome</keyword>
<name>A0A2P5E7G3_TREOI</name>
<dbReference type="PANTHER" id="PTHR45978:SF3">
    <property type="entry name" value="SPX DOMAIN-CONTAINING PROTEIN 1-LIKE"/>
    <property type="match status" value="1"/>
</dbReference>
<evidence type="ECO:0000313" key="3">
    <source>
        <dbReference type="EMBL" id="PON81430.1"/>
    </source>
</evidence>
<gene>
    <name evidence="3" type="ORF">TorRG33x02_227810</name>
</gene>
<proteinExistence type="predicted"/>
<dbReference type="GO" id="GO:0016036">
    <property type="term" value="P:cellular response to phosphate starvation"/>
    <property type="evidence" value="ECO:0007669"/>
    <property type="project" value="InterPro"/>
</dbReference>
<accession>A0A2P5E7G3</accession>
<dbReference type="PROSITE" id="PS51382">
    <property type="entry name" value="SPX"/>
    <property type="match status" value="1"/>
</dbReference>
<dbReference type="OrthoDB" id="6493944at2759"/>
<evidence type="ECO:0000256" key="1">
    <source>
        <dbReference type="SAM" id="MobiDB-lite"/>
    </source>
</evidence>
<reference evidence="4" key="1">
    <citation type="submission" date="2016-06" db="EMBL/GenBank/DDBJ databases">
        <title>Parallel loss of symbiosis genes in relatives of nitrogen-fixing non-legume Parasponia.</title>
        <authorList>
            <person name="Van Velzen R."/>
            <person name="Holmer R."/>
            <person name="Bu F."/>
            <person name="Rutten L."/>
            <person name="Van Zeijl A."/>
            <person name="Liu W."/>
            <person name="Santuari L."/>
            <person name="Cao Q."/>
            <person name="Sharma T."/>
            <person name="Shen D."/>
            <person name="Roswanjaya Y."/>
            <person name="Wardhani T."/>
            <person name="Kalhor M.S."/>
            <person name="Jansen J."/>
            <person name="Van den Hoogen J."/>
            <person name="Gungor B."/>
            <person name="Hartog M."/>
            <person name="Hontelez J."/>
            <person name="Verver J."/>
            <person name="Yang W.-C."/>
            <person name="Schijlen E."/>
            <person name="Repin R."/>
            <person name="Schilthuizen M."/>
            <person name="Schranz E."/>
            <person name="Heidstra R."/>
            <person name="Miyata K."/>
            <person name="Fedorova E."/>
            <person name="Kohlen W."/>
            <person name="Bisseling T."/>
            <person name="Smit S."/>
            <person name="Geurts R."/>
        </authorList>
    </citation>
    <scope>NUCLEOTIDE SEQUENCE [LARGE SCALE GENOMIC DNA]</scope>
    <source>
        <strain evidence="4">cv. RG33-2</strain>
    </source>
</reference>
<dbReference type="InterPro" id="IPR031142">
    <property type="entry name" value="SPX_prot"/>
</dbReference>
<dbReference type="InterPro" id="IPR004331">
    <property type="entry name" value="SPX_dom"/>
</dbReference>
<comment type="caution">
    <text evidence="3">The sequence shown here is derived from an EMBL/GenBank/DDBJ whole genome shotgun (WGS) entry which is preliminary data.</text>
</comment>
<dbReference type="STRING" id="63057.A0A2P5E7G3"/>
<evidence type="ECO:0000313" key="4">
    <source>
        <dbReference type="Proteomes" id="UP000237000"/>
    </source>
</evidence>